<dbReference type="EMBL" id="AP022314">
    <property type="protein sequence ID" value="BBU22062.1"/>
    <property type="molecule type" value="Genomic_DNA"/>
</dbReference>
<dbReference type="AlphaFoldDB" id="A0AAD1GZJ3"/>
<dbReference type="KEGG" id="mxe:MYXE_18520"/>
<evidence type="ECO:0000313" key="1">
    <source>
        <dbReference type="EMBL" id="BBU22062.1"/>
    </source>
</evidence>
<evidence type="ECO:0000313" key="2">
    <source>
        <dbReference type="Proteomes" id="UP000464624"/>
    </source>
</evidence>
<dbReference type="PROSITE" id="PS51318">
    <property type="entry name" value="TAT"/>
    <property type="match status" value="1"/>
</dbReference>
<gene>
    <name evidence="1" type="ORF">MYXE_18520</name>
</gene>
<proteinExistence type="predicted"/>
<organism evidence="1 2">
    <name type="scientific">Mycobacterium xenopi</name>
    <dbReference type="NCBI Taxonomy" id="1789"/>
    <lineage>
        <taxon>Bacteria</taxon>
        <taxon>Bacillati</taxon>
        <taxon>Actinomycetota</taxon>
        <taxon>Actinomycetes</taxon>
        <taxon>Mycobacteriales</taxon>
        <taxon>Mycobacteriaceae</taxon>
        <taxon>Mycobacterium</taxon>
    </lineage>
</organism>
<protein>
    <submittedName>
        <fullName evidence="1">Uncharacterized protein</fullName>
    </submittedName>
</protein>
<accession>A0AAD1GZJ3</accession>
<sequence length="68" mass="6942">MSHNAYHRRRGIAVGLGIAAGAVLAAGLIPLAAASPGPTTMISTGPPVRRRAGQQVSPGRSIFRVVVQ</sequence>
<reference evidence="1 2" key="1">
    <citation type="submission" date="2019-12" db="EMBL/GenBank/DDBJ databases">
        <title>Complete genome sequence of Mycolicibacterium xenopi str. JCM15661T.</title>
        <authorList>
            <person name="Yoshida M."/>
            <person name="Fukano H."/>
            <person name="Asakura T."/>
            <person name="Hoshino Y."/>
        </authorList>
    </citation>
    <scope>NUCLEOTIDE SEQUENCE [LARGE SCALE GENOMIC DNA]</scope>
    <source>
        <strain evidence="1 2">JCM 15661T</strain>
    </source>
</reference>
<dbReference type="RefSeq" id="WP_161552062.1">
    <property type="nucleotide sequence ID" value="NZ_AP022314.1"/>
</dbReference>
<name>A0AAD1GZJ3_MYCXE</name>
<dbReference type="InterPro" id="IPR006311">
    <property type="entry name" value="TAT_signal"/>
</dbReference>
<dbReference type="Proteomes" id="UP000464624">
    <property type="component" value="Chromosome"/>
</dbReference>